<dbReference type="Gramene" id="EOY13200">
    <property type="protein sequence ID" value="EOY13200"/>
    <property type="gene ID" value="TCM_031722"/>
</dbReference>
<dbReference type="AlphaFoldDB" id="A0A061F797"/>
<protein>
    <submittedName>
        <fullName evidence="1">Uncharacterized protein</fullName>
    </submittedName>
</protein>
<evidence type="ECO:0000313" key="2">
    <source>
        <dbReference type="Proteomes" id="UP000026915"/>
    </source>
</evidence>
<gene>
    <name evidence="1" type="ORF">TCM_031722</name>
</gene>
<keyword evidence="2" id="KW-1185">Reference proteome</keyword>
<proteinExistence type="predicted"/>
<accession>A0A061F797</accession>
<organism evidence="1 2">
    <name type="scientific">Theobroma cacao</name>
    <name type="common">Cacao</name>
    <name type="synonym">Cocoa</name>
    <dbReference type="NCBI Taxonomy" id="3641"/>
    <lineage>
        <taxon>Eukaryota</taxon>
        <taxon>Viridiplantae</taxon>
        <taxon>Streptophyta</taxon>
        <taxon>Embryophyta</taxon>
        <taxon>Tracheophyta</taxon>
        <taxon>Spermatophyta</taxon>
        <taxon>Magnoliopsida</taxon>
        <taxon>eudicotyledons</taxon>
        <taxon>Gunneridae</taxon>
        <taxon>Pentapetalae</taxon>
        <taxon>rosids</taxon>
        <taxon>malvids</taxon>
        <taxon>Malvales</taxon>
        <taxon>Malvaceae</taxon>
        <taxon>Byttnerioideae</taxon>
        <taxon>Theobroma</taxon>
    </lineage>
</organism>
<sequence length="114" mass="14251">MTHSQANYCWLLIHNYYKYHYHCFRLMRKDLKKVLIHNYYKYHYHCFRFMRIDLKKGRLDSRISRKSCLFQHTQLDKPNPFLVPKYRPTTPYLRSYILLSLSILVQNSPWFDKR</sequence>
<dbReference type="EMBL" id="CM001885">
    <property type="protein sequence ID" value="EOY13200.1"/>
    <property type="molecule type" value="Genomic_DNA"/>
</dbReference>
<evidence type="ECO:0000313" key="1">
    <source>
        <dbReference type="EMBL" id="EOY13200.1"/>
    </source>
</evidence>
<dbReference type="InParanoid" id="A0A061F797"/>
<dbReference type="Proteomes" id="UP000026915">
    <property type="component" value="Chromosome 7"/>
</dbReference>
<name>A0A061F797_THECC</name>
<dbReference type="HOGENOM" id="CLU_2125584_0_0_1"/>
<reference evidence="1 2" key="1">
    <citation type="journal article" date="2013" name="Genome Biol.">
        <title>The genome sequence of the most widely cultivated cacao type and its use to identify candidate genes regulating pod color.</title>
        <authorList>
            <person name="Motamayor J.C."/>
            <person name="Mockaitis K."/>
            <person name="Schmutz J."/>
            <person name="Haiminen N."/>
            <person name="Iii D.L."/>
            <person name="Cornejo O."/>
            <person name="Findley S.D."/>
            <person name="Zheng P."/>
            <person name="Utro F."/>
            <person name="Royaert S."/>
            <person name="Saski C."/>
            <person name="Jenkins J."/>
            <person name="Podicheti R."/>
            <person name="Zhao M."/>
            <person name="Scheffler B.E."/>
            <person name="Stack J.C."/>
            <person name="Feltus F.A."/>
            <person name="Mustiga G.M."/>
            <person name="Amores F."/>
            <person name="Phillips W."/>
            <person name="Marelli J.P."/>
            <person name="May G.D."/>
            <person name="Shapiro H."/>
            <person name="Ma J."/>
            <person name="Bustamante C.D."/>
            <person name="Schnell R.J."/>
            <person name="Main D."/>
            <person name="Gilbert D."/>
            <person name="Parida L."/>
            <person name="Kuhn D.N."/>
        </authorList>
    </citation>
    <scope>NUCLEOTIDE SEQUENCE [LARGE SCALE GENOMIC DNA]</scope>
    <source>
        <strain evidence="2">cv. Matina 1-6</strain>
    </source>
</reference>